<evidence type="ECO:0000313" key="4">
    <source>
        <dbReference type="Proteomes" id="UP000274601"/>
    </source>
</evidence>
<gene>
    <name evidence="3" type="ORF">BZB76_6908</name>
</gene>
<protein>
    <recommendedName>
        <fullName evidence="2">Alpha-1,4-glucan:maltose-1-phosphate maltosyltransferase C-terminal domain-containing protein</fullName>
    </recommendedName>
</protein>
<sequence>VTDQLDGTTYTWTATNYVHLDPHTRPAHIFTIERNDEGVRVGGDDRVREPRRLPGVPQESGSR</sequence>
<reference evidence="3 4" key="1">
    <citation type="submission" date="2018-10" db="EMBL/GenBank/DDBJ databases">
        <title>Genomic Encyclopedia of Archaeal and Bacterial Type Strains, Phase II (KMG-II): from individual species to whole genera.</title>
        <authorList>
            <person name="Goeker M."/>
        </authorList>
    </citation>
    <scope>NUCLEOTIDE SEQUENCE [LARGE SCALE GENOMIC DNA]</scope>
    <source>
        <strain evidence="3 4">DSM 43383</strain>
    </source>
</reference>
<dbReference type="Pfam" id="PF21702">
    <property type="entry name" value="GLGE_C"/>
    <property type="match status" value="1"/>
</dbReference>
<feature type="domain" description="Alpha-1,4-glucan:maltose-1-phosphate maltosyltransferase C-terminal" evidence="2">
    <location>
        <begin position="1"/>
        <end position="32"/>
    </location>
</feature>
<dbReference type="Gene3D" id="2.60.40.1180">
    <property type="entry name" value="Golgi alpha-mannosidase II"/>
    <property type="match status" value="1"/>
</dbReference>
<feature type="non-terminal residue" evidence="3">
    <location>
        <position position="1"/>
    </location>
</feature>
<comment type="caution">
    <text evidence="3">The sequence shown here is derived from an EMBL/GenBank/DDBJ whole genome shotgun (WGS) entry which is preliminary data.</text>
</comment>
<accession>A0A495Q8V6</accession>
<dbReference type="AlphaFoldDB" id="A0A495Q8V6"/>
<dbReference type="Proteomes" id="UP000274601">
    <property type="component" value="Unassembled WGS sequence"/>
</dbReference>
<dbReference type="EMBL" id="RBWU01000013">
    <property type="protein sequence ID" value="RKS67687.1"/>
    <property type="molecule type" value="Genomic_DNA"/>
</dbReference>
<evidence type="ECO:0000313" key="3">
    <source>
        <dbReference type="EMBL" id="RKS67687.1"/>
    </source>
</evidence>
<proteinExistence type="predicted"/>
<dbReference type="RefSeq" id="WP_337959804.1">
    <property type="nucleotide sequence ID" value="NZ_RBWU01000013.1"/>
</dbReference>
<keyword evidence="4" id="KW-1185">Reference proteome</keyword>
<feature type="region of interest" description="Disordered" evidence="1">
    <location>
        <begin position="36"/>
        <end position="63"/>
    </location>
</feature>
<organism evidence="3 4">
    <name type="scientific">Actinomadura pelletieri DSM 43383</name>
    <dbReference type="NCBI Taxonomy" id="1120940"/>
    <lineage>
        <taxon>Bacteria</taxon>
        <taxon>Bacillati</taxon>
        <taxon>Actinomycetota</taxon>
        <taxon>Actinomycetes</taxon>
        <taxon>Streptosporangiales</taxon>
        <taxon>Thermomonosporaceae</taxon>
        <taxon>Actinomadura</taxon>
    </lineage>
</organism>
<dbReference type="InterPro" id="IPR049171">
    <property type="entry name" value="GLGE_C"/>
</dbReference>
<evidence type="ECO:0000259" key="2">
    <source>
        <dbReference type="Pfam" id="PF21702"/>
    </source>
</evidence>
<dbReference type="InterPro" id="IPR013780">
    <property type="entry name" value="Glyco_hydro_b"/>
</dbReference>
<evidence type="ECO:0000256" key="1">
    <source>
        <dbReference type="SAM" id="MobiDB-lite"/>
    </source>
</evidence>
<feature type="compositionally biased region" description="Basic and acidic residues" evidence="1">
    <location>
        <begin position="36"/>
        <end position="52"/>
    </location>
</feature>
<name>A0A495Q8V6_9ACTN</name>